<dbReference type="Proteomes" id="UP001143364">
    <property type="component" value="Unassembled WGS sequence"/>
</dbReference>
<dbReference type="AlphaFoldDB" id="A0A9W6JHD8"/>
<dbReference type="InterPro" id="IPR032623">
    <property type="entry name" value="FecR_N"/>
</dbReference>
<reference evidence="3" key="1">
    <citation type="journal article" date="2014" name="Int. J. Syst. Evol. Microbiol.">
        <title>Complete genome sequence of Corynebacterium casei LMG S-19264T (=DSM 44701T), isolated from a smear-ripened cheese.</title>
        <authorList>
            <consortium name="US DOE Joint Genome Institute (JGI-PGF)"/>
            <person name="Walter F."/>
            <person name="Albersmeier A."/>
            <person name="Kalinowski J."/>
            <person name="Ruckert C."/>
        </authorList>
    </citation>
    <scope>NUCLEOTIDE SEQUENCE</scope>
    <source>
        <strain evidence="3">VKM B-2555</strain>
    </source>
</reference>
<dbReference type="PANTHER" id="PTHR30273">
    <property type="entry name" value="PERIPLASMIC SIGNAL SENSOR AND SIGMA FACTOR ACTIVATOR FECR-RELATED"/>
    <property type="match status" value="1"/>
</dbReference>
<feature type="domain" description="FecR N-terminal" evidence="2">
    <location>
        <begin position="18"/>
        <end position="59"/>
    </location>
</feature>
<evidence type="ECO:0000259" key="2">
    <source>
        <dbReference type="Pfam" id="PF16220"/>
    </source>
</evidence>
<dbReference type="InterPro" id="IPR006860">
    <property type="entry name" value="FecR"/>
</dbReference>
<evidence type="ECO:0000313" key="3">
    <source>
        <dbReference type="EMBL" id="GLK76064.1"/>
    </source>
</evidence>
<dbReference type="RefSeq" id="WP_271203986.1">
    <property type="nucleotide sequence ID" value="NZ_BSFK01000005.1"/>
</dbReference>
<proteinExistence type="predicted"/>
<dbReference type="GO" id="GO:0016989">
    <property type="term" value="F:sigma factor antagonist activity"/>
    <property type="evidence" value="ECO:0007669"/>
    <property type="project" value="TreeGrafter"/>
</dbReference>
<protein>
    <submittedName>
        <fullName evidence="3">Iron dicitrate transporter FecR</fullName>
    </submittedName>
</protein>
<dbReference type="Gene3D" id="2.60.120.1440">
    <property type="match status" value="1"/>
</dbReference>
<keyword evidence="4" id="KW-1185">Reference proteome</keyword>
<name>A0A9W6JHD8_9HYPH</name>
<dbReference type="EMBL" id="BSFK01000005">
    <property type="protein sequence ID" value="GLK76064.1"/>
    <property type="molecule type" value="Genomic_DNA"/>
</dbReference>
<dbReference type="PIRSF" id="PIRSF018266">
    <property type="entry name" value="FecR"/>
    <property type="match status" value="1"/>
</dbReference>
<comment type="caution">
    <text evidence="3">The sequence shown here is derived from an EMBL/GenBank/DDBJ whole genome shotgun (WGS) entry which is preliminary data.</text>
</comment>
<feature type="domain" description="FecR protein" evidence="1">
    <location>
        <begin position="119"/>
        <end position="208"/>
    </location>
</feature>
<reference evidence="3" key="2">
    <citation type="submission" date="2023-01" db="EMBL/GenBank/DDBJ databases">
        <authorList>
            <person name="Sun Q."/>
            <person name="Evtushenko L."/>
        </authorList>
    </citation>
    <scope>NUCLEOTIDE SEQUENCE</scope>
    <source>
        <strain evidence="3">VKM B-2555</strain>
    </source>
</reference>
<evidence type="ECO:0000313" key="4">
    <source>
        <dbReference type="Proteomes" id="UP001143364"/>
    </source>
</evidence>
<dbReference type="Pfam" id="PF16220">
    <property type="entry name" value="DUF4880"/>
    <property type="match status" value="1"/>
</dbReference>
<evidence type="ECO:0000259" key="1">
    <source>
        <dbReference type="Pfam" id="PF04773"/>
    </source>
</evidence>
<organism evidence="3 4">
    <name type="scientific">Methylopila jiangsuensis</name>
    <dbReference type="NCBI Taxonomy" id="586230"/>
    <lineage>
        <taxon>Bacteria</taxon>
        <taxon>Pseudomonadati</taxon>
        <taxon>Pseudomonadota</taxon>
        <taxon>Alphaproteobacteria</taxon>
        <taxon>Hyphomicrobiales</taxon>
        <taxon>Methylopilaceae</taxon>
        <taxon>Methylopila</taxon>
    </lineage>
</organism>
<dbReference type="Gene3D" id="3.55.50.30">
    <property type="match status" value="1"/>
</dbReference>
<gene>
    <name evidence="3" type="ORF">GCM10008171_13180</name>
</gene>
<dbReference type="PANTHER" id="PTHR30273:SF2">
    <property type="entry name" value="PROTEIN FECR"/>
    <property type="match status" value="1"/>
</dbReference>
<accession>A0A9W6JHD8</accession>
<dbReference type="InterPro" id="IPR012373">
    <property type="entry name" value="Ferrdict_sens_TM"/>
</dbReference>
<dbReference type="Pfam" id="PF04773">
    <property type="entry name" value="FecR"/>
    <property type="match status" value="1"/>
</dbReference>
<sequence length="323" mass="34727">MVRQIMGGEHPPPDPGAEALDWLLRLQAEGDDPEVVRAFNAWCAADPSHAAAFETVATLWGSPELHGAARRLEGPVPLPLRRGVSRRLVVAAAASFAAVAAVGALRLPDIRIRLDADHISGTGERRHVTLPDGSAMTLDAVSAVALNFADGRREVRLLEGAAFFDVRPDAARPFRVEASFGRVEVAGTAFEVRREDGADHVTLARGKVLVDRLAAPLDRQALEPGQSVEVTRDAVSAPETADVARATAWMNGWLRFRDRPLGQVVDRLRAYRSGRIVLLGEELARTRVSGDYRLDQPEVALRSLAAAAGATLTDLPGGFALLR</sequence>